<proteinExistence type="predicted"/>
<keyword evidence="1" id="KW-0472">Membrane</keyword>
<keyword evidence="1" id="KW-0812">Transmembrane</keyword>
<keyword evidence="1" id="KW-1133">Transmembrane helix</keyword>
<feature type="transmembrane region" description="Helical" evidence="1">
    <location>
        <begin position="31"/>
        <end position="51"/>
    </location>
</feature>
<name>A0A1M4Y6H0_9CLOT</name>
<sequence>MHFNISNFLGFTFILAGIFSCFMFNTRRNSTGFLIISIVLPVLGFLTLFNLF</sequence>
<dbReference type="AlphaFoldDB" id="A0A1M4Y6H0"/>
<feature type="transmembrane region" description="Helical" evidence="1">
    <location>
        <begin position="6"/>
        <end position="24"/>
    </location>
</feature>
<organism evidence="2 3">
    <name type="scientific">Clostridium fallax</name>
    <dbReference type="NCBI Taxonomy" id="1533"/>
    <lineage>
        <taxon>Bacteria</taxon>
        <taxon>Bacillati</taxon>
        <taxon>Bacillota</taxon>
        <taxon>Clostridia</taxon>
        <taxon>Eubacteriales</taxon>
        <taxon>Clostridiaceae</taxon>
        <taxon>Clostridium</taxon>
    </lineage>
</organism>
<keyword evidence="3" id="KW-1185">Reference proteome</keyword>
<gene>
    <name evidence="2" type="ORF">SAMN05443638_12433</name>
</gene>
<accession>A0A1M4Y6H0</accession>
<evidence type="ECO:0000313" key="2">
    <source>
        <dbReference type="EMBL" id="SHF01397.1"/>
    </source>
</evidence>
<dbReference type="EMBL" id="FQVM01000024">
    <property type="protein sequence ID" value="SHF01397.1"/>
    <property type="molecule type" value="Genomic_DNA"/>
</dbReference>
<dbReference type="RefSeq" id="WP_159429650.1">
    <property type="nucleotide sequence ID" value="NZ_FQVM01000024.1"/>
</dbReference>
<protein>
    <submittedName>
        <fullName evidence="2">Uncharacterized protein</fullName>
    </submittedName>
</protein>
<evidence type="ECO:0000256" key="1">
    <source>
        <dbReference type="SAM" id="Phobius"/>
    </source>
</evidence>
<reference evidence="2 3" key="1">
    <citation type="submission" date="2016-11" db="EMBL/GenBank/DDBJ databases">
        <authorList>
            <person name="Jaros S."/>
            <person name="Januszkiewicz K."/>
            <person name="Wedrychowicz H."/>
        </authorList>
    </citation>
    <scope>NUCLEOTIDE SEQUENCE [LARGE SCALE GENOMIC DNA]</scope>
    <source>
        <strain evidence="2 3">DSM 2631</strain>
    </source>
</reference>
<dbReference type="Proteomes" id="UP000184035">
    <property type="component" value="Unassembled WGS sequence"/>
</dbReference>
<evidence type="ECO:0000313" key="3">
    <source>
        <dbReference type="Proteomes" id="UP000184035"/>
    </source>
</evidence>